<dbReference type="RefSeq" id="WP_116884672.1">
    <property type="nucleotide sequence ID" value="NZ_QEKH01000020.1"/>
</dbReference>
<evidence type="ECO:0000256" key="9">
    <source>
        <dbReference type="SAM" id="Phobius"/>
    </source>
</evidence>
<dbReference type="GO" id="GO:0009103">
    <property type="term" value="P:lipopolysaccharide biosynthetic process"/>
    <property type="evidence" value="ECO:0007669"/>
    <property type="project" value="UniProtKB-ARBA"/>
</dbReference>
<dbReference type="Proteomes" id="UP000245959">
    <property type="component" value="Unassembled WGS sequence"/>
</dbReference>
<feature type="transmembrane region" description="Helical" evidence="9">
    <location>
        <begin position="139"/>
        <end position="160"/>
    </location>
</feature>
<evidence type="ECO:0000256" key="6">
    <source>
        <dbReference type="ARBA" id="ARBA00022989"/>
    </source>
</evidence>
<evidence type="ECO:0000313" key="12">
    <source>
        <dbReference type="Proteomes" id="UP000245959"/>
    </source>
</evidence>
<feature type="transmembrane region" description="Helical" evidence="9">
    <location>
        <begin position="330"/>
        <end position="356"/>
    </location>
</feature>
<evidence type="ECO:0000256" key="8">
    <source>
        <dbReference type="SAM" id="MobiDB-lite"/>
    </source>
</evidence>
<dbReference type="GeneID" id="78295965"/>
<comment type="caution">
    <text evidence="11">The sequence shown here is derived from an EMBL/GenBank/DDBJ whole genome shotgun (WGS) entry which is preliminary data.</text>
</comment>
<feature type="transmembrane region" description="Helical" evidence="9">
    <location>
        <begin position="106"/>
        <end position="127"/>
    </location>
</feature>
<proteinExistence type="predicted"/>
<feature type="region of interest" description="Disordered" evidence="8">
    <location>
        <begin position="612"/>
        <end position="634"/>
    </location>
</feature>
<keyword evidence="5 9" id="KW-0812">Transmembrane</keyword>
<feature type="transmembrane region" description="Helical" evidence="9">
    <location>
        <begin position="541"/>
        <end position="561"/>
    </location>
</feature>
<feature type="transmembrane region" description="Helical" evidence="9">
    <location>
        <begin position="450"/>
        <end position="468"/>
    </location>
</feature>
<evidence type="ECO:0000256" key="7">
    <source>
        <dbReference type="ARBA" id="ARBA00023136"/>
    </source>
</evidence>
<evidence type="ECO:0000256" key="5">
    <source>
        <dbReference type="ARBA" id="ARBA00022692"/>
    </source>
</evidence>
<organism evidence="11 12">
    <name type="scientific">Victivallis vadensis</name>
    <dbReference type="NCBI Taxonomy" id="172901"/>
    <lineage>
        <taxon>Bacteria</taxon>
        <taxon>Pseudomonadati</taxon>
        <taxon>Lentisphaerota</taxon>
        <taxon>Lentisphaeria</taxon>
        <taxon>Victivallales</taxon>
        <taxon>Victivallaceae</taxon>
        <taxon>Victivallis</taxon>
    </lineage>
</organism>
<protein>
    <submittedName>
        <fullName evidence="11">Uncharacterized protein</fullName>
    </submittedName>
</protein>
<dbReference type="EMBL" id="QEKH01000020">
    <property type="protein sequence ID" value="PVY39588.1"/>
    <property type="molecule type" value="Genomic_DNA"/>
</dbReference>
<keyword evidence="6 9" id="KW-1133">Transmembrane helix</keyword>
<dbReference type="AlphaFoldDB" id="A0A2U1AT58"/>
<dbReference type="PROSITE" id="PS51257">
    <property type="entry name" value="PROKAR_LIPOPROTEIN"/>
    <property type="match status" value="1"/>
</dbReference>
<sequence>MPKILLSLLTFLTFAAACPAAAQLELPGRTPIFTEPNHRSKLVGVTGQPLRVEEIGTRTTLVSIHPLARYHRFTEVRLPDGKTGFVDPKITLTERGTLHSGNAVEWWRYCLLPLFMAALGATAFSLWKKRDVEDRLRWLKLALIPVFLRQLLLLLLVNQAQNLITSPADEGGYYSNLTSFLAWDFSVPWHFTVGTSIFYLPFELFSGTRELIDIFIPVSWVEGFIISPCSLFLGFLIARKLTGSVKIAFGAMLTWAVLPFIYHHLPEFEPRYFSSFFAEPSWAFTYRHYINLIACGFSAMSDTPSTMLMLLVMVLLLYRRATWHNVALASFLYAFGCMFRINNIIFAPALAVMLWCYRPEYLDTPRRLLRNGLVGLAAFLIGFMPQFLVNWHFFDSPLRFSYTNYAHGAHTYIHWMFVELTSAFYGTTNQVIWIPALLSLFFMRDRKLRITLTWWAVPIILFFFGYSHGTDDPIRFILTSYPAFFIAIAACGIWKNVERRDLPFLLLIALGWYLTIPNPTTANYSFYLEQPLHLIMRNCDFVWFDIGGFLCIVTGVAVLTWRNRQTGVFLALVNLLYLLGNAYILALMLVAALLRAIFDTAVMLTPGLRRQAPLPPGNDGTPPAPPSRPLHAER</sequence>
<evidence type="ECO:0000256" key="1">
    <source>
        <dbReference type="ARBA" id="ARBA00004651"/>
    </source>
</evidence>
<feature type="chain" id="PRO_5015588499" evidence="10">
    <location>
        <begin position="23"/>
        <end position="634"/>
    </location>
</feature>
<accession>A0A2U1AT58</accession>
<keyword evidence="3" id="KW-0328">Glycosyltransferase</keyword>
<reference evidence="11 12" key="1">
    <citation type="submission" date="2018-04" db="EMBL/GenBank/DDBJ databases">
        <title>Genomic Encyclopedia of Type Strains, Phase IV (KMG-IV): sequencing the most valuable type-strain genomes for metagenomic binning, comparative biology and taxonomic classification.</title>
        <authorList>
            <person name="Goeker M."/>
        </authorList>
    </citation>
    <scope>NUCLEOTIDE SEQUENCE [LARGE SCALE GENOMIC DNA]</scope>
    <source>
        <strain evidence="11 12">DSM 14823</strain>
    </source>
</reference>
<keyword evidence="2" id="KW-1003">Cell membrane</keyword>
<keyword evidence="10" id="KW-0732">Signal</keyword>
<keyword evidence="7 9" id="KW-0472">Membrane</keyword>
<dbReference type="GO" id="GO:0005886">
    <property type="term" value="C:plasma membrane"/>
    <property type="evidence" value="ECO:0007669"/>
    <property type="project" value="UniProtKB-SubCell"/>
</dbReference>
<dbReference type="InterPro" id="IPR050297">
    <property type="entry name" value="LipidA_mod_glycosyltrf_83"/>
</dbReference>
<comment type="subcellular location">
    <subcellularLocation>
        <location evidence="1">Cell membrane</location>
        <topology evidence="1">Multi-pass membrane protein</topology>
    </subcellularLocation>
</comment>
<keyword evidence="12" id="KW-1185">Reference proteome</keyword>
<evidence type="ECO:0000256" key="3">
    <source>
        <dbReference type="ARBA" id="ARBA00022676"/>
    </source>
</evidence>
<dbReference type="GO" id="GO:0016763">
    <property type="term" value="F:pentosyltransferase activity"/>
    <property type="evidence" value="ECO:0007669"/>
    <property type="project" value="TreeGrafter"/>
</dbReference>
<feature type="transmembrane region" description="Helical" evidence="9">
    <location>
        <begin position="423"/>
        <end position="443"/>
    </location>
</feature>
<gene>
    <name evidence="11" type="ORF">C8D82_12065</name>
</gene>
<feature type="transmembrane region" description="Helical" evidence="9">
    <location>
        <begin position="368"/>
        <end position="389"/>
    </location>
</feature>
<evidence type="ECO:0000256" key="10">
    <source>
        <dbReference type="SAM" id="SignalP"/>
    </source>
</evidence>
<evidence type="ECO:0000256" key="2">
    <source>
        <dbReference type="ARBA" id="ARBA00022475"/>
    </source>
</evidence>
<feature type="transmembrane region" description="Helical" evidence="9">
    <location>
        <begin position="474"/>
        <end position="495"/>
    </location>
</feature>
<keyword evidence="4" id="KW-0808">Transferase</keyword>
<name>A0A2U1AT58_9BACT</name>
<feature type="signal peptide" evidence="10">
    <location>
        <begin position="1"/>
        <end position="22"/>
    </location>
</feature>
<evidence type="ECO:0000313" key="11">
    <source>
        <dbReference type="EMBL" id="PVY39588.1"/>
    </source>
</evidence>
<dbReference type="PANTHER" id="PTHR33908">
    <property type="entry name" value="MANNOSYLTRANSFERASE YKCB-RELATED"/>
    <property type="match status" value="1"/>
</dbReference>
<feature type="transmembrane region" description="Helical" evidence="9">
    <location>
        <begin position="244"/>
        <end position="262"/>
    </location>
</feature>
<dbReference type="PANTHER" id="PTHR33908:SF11">
    <property type="entry name" value="MEMBRANE PROTEIN"/>
    <property type="match status" value="1"/>
</dbReference>
<feature type="transmembrane region" description="Helical" evidence="9">
    <location>
        <begin position="180"/>
        <end position="202"/>
    </location>
</feature>
<evidence type="ECO:0000256" key="4">
    <source>
        <dbReference type="ARBA" id="ARBA00022679"/>
    </source>
</evidence>
<feature type="transmembrane region" description="Helical" evidence="9">
    <location>
        <begin position="289"/>
        <end position="318"/>
    </location>
</feature>
<feature type="transmembrane region" description="Helical" evidence="9">
    <location>
        <begin position="502"/>
        <end position="521"/>
    </location>
</feature>
<feature type="transmembrane region" description="Helical" evidence="9">
    <location>
        <begin position="568"/>
        <end position="598"/>
    </location>
</feature>
<feature type="transmembrane region" description="Helical" evidence="9">
    <location>
        <begin position="214"/>
        <end position="238"/>
    </location>
</feature>